<dbReference type="Gene3D" id="1.10.287.70">
    <property type="match status" value="1"/>
</dbReference>
<reference evidence="6" key="1">
    <citation type="submission" date="2016-10" db="EMBL/GenBank/DDBJ databases">
        <authorList>
            <person name="Varghese N."/>
            <person name="Submissions S."/>
        </authorList>
    </citation>
    <scope>NUCLEOTIDE SEQUENCE [LARGE SCALE GENOMIC DNA]</scope>
    <source>
        <strain evidence="6">DSM 5918</strain>
    </source>
</reference>
<evidence type="ECO:0000259" key="4">
    <source>
        <dbReference type="PROSITE" id="PS51202"/>
    </source>
</evidence>
<dbReference type="InterPro" id="IPR006037">
    <property type="entry name" value="RCK_C"/>
</dbReference>
<organism evidence="5 6">
    <name type="scientific">Desulfomicrobium apsheronum</name>
    <dbReference type="NCBI Taxonomy" id="52560"/>
    <lineage>
        <taxon>Bacteria</taxon>
        <taxon>Pseudomonadati</taxon>
        <taxon>Thermodesulfobacteriota</taxon>
        <taxon>Desulfovibrionia</taxon>
        <taxon>Desulfovibrionales</taxon>
        <taxon>Desulfomicrobiaceae</taxon>
        <taxon>Desulfomicrobium</taxon>
    </lineage>
</organism>
<dbReference type="InterPro" id="IPR003148">
    <property type="entry name" value="RCK_N"/>
</dbReference>
<feature type="transmembrane region" description="Helical" evidence="2">
    <location>
        <begin position="96"/>
        <end position="116"/>
    </location>
</feature>
<dbReference type="InterPro" id="IPR036291">
    <property type="entry name" value="NAD(P)-bd_dom_sf"/>
</dbReference>
<dbReference type="Gene3D" id="3.30.70.1450">
    <property type="entry name" value="Regulator of K+ conductance, C-terminal domain"/>
    <property type="match status" value="1"/>
</dbReference>
<dbReference type="GO" id="GO:0006813">
    <property type="term" value="P:potassium ion transport"/>
    <property type="evidence" value="ECO:0007669"/>
    <property type="project" value="InterPro"/>
</dbReference>
<keyword evidence="5" id="KW-0813">Transport</keyword>
<keyword evidence="6" id="KW-1185">Reference proteome</keyword>
<dbReference type="PROSITE" id="PS51201">
    <property type="entry name" value="RCK_N"/>
    <property type="match status" value="1"/>
</dbReference>
<keyword evidence="5" id="KW-0407">Ion channel</keyword>
<dbReference type="AlphaFoldDB" id="A0A1I3Q340"/>
<evidence type="ECO:0000313" key="5">
    <source>
        <dbReference type="EMBL" id="SFJ28323.1"/>
    </source>
</evidence>
<dbReference type="GO" id="GO:0005886">
    <property type="term" value="C:plasma membrane"/>
    <property type="evidence" value="ECO:0007669"/>
    <property type="project" value="UniProtKB-SubCell"/>
</dbReference>
<gene>
    <name evidence="5" type="ORF">SAMN04488082_102201</name>
</gene>
<keyword evidence="2" id="KW-1133">Transmembrane helix</keyword>
<dbReference type="PANTHER" id="PTHR43833:SF9">
    <property type="entry name" value="POTASSIUM CHANNEL PROTEIN YUGO-RELATED"/>
    <property type="match status" value="1"/>
</dbReference>
<dbReference type="SUPFAM" id="SSF81324">
    <property type="entry name" value="Voltage-gated potassium channels"/>
    <property type="match status" value="1"/>
</dbReference>
<dbReference type="Pfam" id="PF07885">
    <property type="entry name" value="Ion_trans_2"/>
    <property type="match status" value="1"/>
</dbReference>
<dbReference type="InterPro" id="IPR036721">
    <property type="entry name" value="RCK_C_sf"/>
</dbReference>
<keyword evidence="2" id="KW-0812">Transmembrane</keyword>
<evidence type="ECO:0000256" key="2">
    <source>
        <dbReference type="SAM" id="Phobius"/>
    </source>
</evidence>
<keyword evidence="5" id="KW-0406">Ion transport</keyword>
<dbReference type="InterPro" id="IPR050721">
    <property type="entry name" value="Trk_Ktr_HKT_K-transport"/>
</dbReference>
<dbReference type="GO" id="GO:0008324">
    <property type="term" value="F:monoatomic cation transmembrane transporter activity"/>
    <property type="evidence" value="ECO:0007669"/>
    <property type="project" value="InterPro"/>
</dbReference>
<dbReference type="SUPFAM" id="SSF51735">
    <property type="entry name" value="NAD(P)-binding Rossmann-fold domains"/>
    <property type="match status" value="1"/>
</dbReference>
<feature type="domain" description="RCK N-terminal" evidence="3">
    <location>
        <begin position="142"/>
        <end position="259"/>
    </location>
</feature>
<evidence type="ECO:0000259" key="3">
    <source>
        <dbReference type="PROSITE" id="PS51201"/>
    </source>
</evidence>
<dbReference type="EMBL" id="FORX01000002">
    <property type="protein sequence ID" value="SFJ28323.1"/>
    <property type="molecule type" value="Genomic_DNA"/>
</dbReference>
<dbReference type="Pfam" id="PF02254">
    <property type="entry name" value="TrkA_N"/>
    <property type="match status" value="1"/>
</dbReference>
<protein>
    <submittedName>
        <fullName evidence="5">Voltage-gated potassium channel</fullName>
    </submittedName>
</protein>
<sequence length="371" mass="41154">MNTCSLRTSFLRRFLPRCSAGIRGFTGLYQMVKFRFGTFFPLVLGAGFLLTVFAYGLFIFLVVEGWSLLDSFYQVVMTLSTVGFMELHPLSDRARLMVSFLILMGVGSFAYLVGAFTQVVVEGRLQDLWGKRKVQKIIDSLSDHYIICGYGRIGAVVAEELRRENLSVVVIEKDPELLFELERDNYLFLAGDATSDEFLISAGVERAKGLFACVSQDAENVYITLSSRQFNSELTIIARADRPESVSKLERAGANRVLTPHQIGGKRIAQVMLRPTVTDFMDLATQGHNLQMEEIPVRPGSELVGKNLITSGIRPRFNLMIIAIEKAGGKMTFNPHPEVTIESGDTLIAVGPPENFSGLQTVCRGSQEDEA</sequence>
<accession>A0A1I3Q340</accession>
<evidence type="ECO:0000313" key="6">
    <source>
        <dbReference type="Proteomes" id="UP000198635"/>
    </source>
</evidence>
<evidence type="ECO:0000256" key="1">
    <source>
        <dbReference type="ARBA" id="ARBA00004651"/>
    </source>
</evidence>
<dbReference type="STRING" id="52560.SAMN04488082_102201"/>
<proteinExistence type="predicted"/>
<dbReference type="PANTHER" id="PTHR43833">
    <property type="entry name" value="POTASSIUM CHANNEL PROTEIN 2-RELATED-RELATED"/>
    <property type="match status" value="1"/>
</dbReference>
<keyword evidence="2" id="KW-0472">Membrane</keyword>
<comment type="subcellular location">
    <subcellularLocation>
        <location evidence="1">Cell membrane</location>
        <topology evidence="1">Multi-pass membrane protein</topology>
    </subcellularLocation>
</comment>
<feature type="transmembrane region" description="Helical" evidence="2">
    <location>
        <begin position="39"/>
        <end position="60"/>
    </location>
</feature>
<feature type="domain" description="RCK C-terminal" evidence="4">
    <location>
        <begin position="278"/>
        <end position="365"/>
    </location>
</feature>
<dbReference type="OrthoDB" id="9781411at2"/>
<dbReference type="RefSeq" id="WP_092372669.1">
    <property type="nucleotide sequence ID" value="NZ_FORX01000002.1"/>
</dbReference>
<dbReference type="Gene3D" id="3.40.50.720">
    <property type="entry name" value="NAD(P)-binding Rossmann-like Domain"/>
    <property type="match status" value="1"/>
</dbReference>
<dbReference type="Pfam" id="PF02080">
    <property type="entry name" value="TrkA_C"/>
    <property type="match status" value="1"/>
</dbReference>
<name>A0A1I3Q340_9BACT</name>
<dbReference type="PROSITE" id="PS51202">
    <property type="entry name" value="RCK_C"/>
    <property type="match status" value="1"/>
</dbReference>
<dbReference type="Proteomes" id="UP000198635">
    <property type="component" value="Unassembled WGS sequence"/>
</dbReference>
<feature type="transmembrane region" description="Helical" evidence="2">
    <location>
        <begin position="66"/>
        <end position="84"/>
    </location>
</feature>
<dbReference type="SUPFAM" id="SSF116726">
    <property type="entry name" value="TrkA C-terminal domain-like"/>
    <property type="match status" value="1"/>
</dbReference>
<dbReference type="InterPro" id="IPR013099">
    <property type="entry name" value="K_chnl_dom"/>
</dbReference>